<keyword evidence="2" id="KW-1185">Reference proteome</keyword>
<reference evidence="1 2" key="1">
    <citation type="submission" date="2013-10" db="EMBL/GenBank/DDBJ databases">
        <authorList>
            <person name="Ichikawa N."/>
            <person name="Kimura A."/>
            <person name="Ohji S."/>
            <person name="Hosoyama A."/>
            <person name="Fujita N."/>
        </authorList>
    </citation>
    <scope>NUCLEOTIDE SEQUENCE [LARGE SCALE GENOMIC DNA]</scope>
    <source>
        <strain evidence="1 2">NBRC 102217</strain>
    </source>
</reference>
<dbReference type="AlphaFoldDB" id="V5FKP8"/>
<dbReference type="eggNOG" id="ENOG5031N1W">
    <property type="taxonomic scope" value="Bacteria"/>
</dbReference>
<sequence length="298" mass="32966">MHSNKGYVLLTVLSLLFVLGFLALDNARYLANALSGQSHMYQSRASLDWELESMLNCQAVHLSVIQNLPNNECDNDAEVQVVIEPQQAANQYKIEAHKESIATSAVIQFGDMEQDYAVISNFALDSAFTATSSLVEPSALLSFYAYNDIALLQPRWGSTLEVTSKQSCGNELLTYLTQTASTDIVIEGSCAINLMQWQQVVARSQQAPLNLLFVGDSIELMVSGTLRGILAIWQQTESTQTVVMQGTLSIDGGLQLHLAEPMDTSQAELLVLENTYSLQEARVKFAKRSWLQGSWRDF</sequence>
<reference evidence="1 2" key="2">
    <citation type="submission" date="2013-11" db="EMBL/GenBank/DDBJ databases">
        <title>Whole genome shotgun sequence of Vibrio halioticoli NBRC 102217.</title>
        <authorList>
            <person name="Isaki S."/>
            <person name="Kimura A."/>
            <person name="Ohji S."/>
            <person name="Hosoyama A."/>
            <person name="Fujita N."/>
            <person name="Hashimoto M."/>
            <person name="Hosoyama Y."/>
            <person name="Yamazoe A."/>
        </authorList>
    </citation>
    <scope>NUCLEOTIDE SEQUENCE [LARGE SCALE GENOMIC DNA]</scope>
    <source>
        <strain evidence="1 2">NBRC 102217</strain>
    </source>
</reference>
<comment type="caution">
    <text evidence="1">The sequence shown here is derived from an EMBL/GenBank/DDBJ whole genome shotgun (WGS) entry which is preliminary data.</text>
</comment>
<name>V5FKP8_9VIBR</name>
<dbReference type="RefSeq" id="WP_023403842.1">
    <property type="nucleotide sequence ID" value="NZ_BAUJ01000020.1"/>
</dbReference>
<organism evidence="1 2">
    <name type="scientific">Vibrio halioticoli NBRC 102217</name>
    <dbReference type="NCBI Taxonomy" id="1219072"/>
    <lineage>
        <taxon>Bacteria</taxon>
        <taxon>Pseudomonadati</taxon>
        <taxon>Pseudomonadota</taxon>
        <taxon>Gammaproteobacteria</taxon>
        <taxon>Vibrionales</taxon>
        <taxon>Vibrionaceae</taxon>
        <taxon>Vibrio</taxon>
    </lineage>
</organism>
<dbReference type="EMBL" id="BAUJ01000020">
    <property type="protein sequence ID" value="GAD89477.1"/>
    <property type="molecule type" value="Genomic_DNA"/>
</dbReference>
<evidence type="ECO:0000313" key="1">
    <source>
        <dbReference type="EMBL" id="GAD89477.1"/>
    </source>
</evidence>
<dbReference type="Proteomes" id="UP000017800">
    <property type="component" value="Unassembled WGS sequence"/>
</dbReference>
<evidence type="ECO:0000313" key="2">
    <source>
        <dbReference type="Proteomes" id="UP000017800"/>
    </source>
</evidence>
<proteinExistence type="predicted"/>
<accession>V5FKP8</accession>
<protein>
    <submittedName>
        <fullName evidence="1">Uncharacterized protein</fullName>
    </submittedName>
</protein>
<gene>
    <name evidence="1" type="ORF">VHA01S_020_00590</name>
</gene>